<dbReference type="PANTHER" id="PTHR11096:SF0">
    <property type="entry name" value="RNA 3'-TERMINAL PHOSPHATE CYCLASE"/>
    <property type="match status" value="1"/>
</dbReference>
<dbReference type="InterPro" id="IPR020719">
    <property type="entry name" value="RNA3'_term_phos_cycl-like_CS"/>
</dbReference>
<name>A0AAV2TKE3_CALDB</name>
<accession>A0AAV2TKE3</accession>
<dbReference type="GO" id="GO:0003963">
    <property type="term" value="F:RNA-3'-phosphate cyclase activity"/>
    <property type="evidence" value="ECO:0007669"/>
    <property type="project" value="UniProtKB-EC"/>
</dbReference>
<comment type="catalytic activity">
    <reaction evidence="6">
        <text>a 3'-end 3'-phospho-ribonucleotide-RNA + ATP = a 3'-end 2',3'-cyclophospho-ribonucleotide-RNA + AMP + diphosphate</text>
        <dbReference type="Rhea" id="RHEA:23976"/>
        <dbReference type="Rhea" id="RHEA-COMP:10463"/>
        <dbReference type="Rhea" id="RHEA-COMP:10464"/>
        <dbReference type="ChEBI" id="CHEBI:30616"/>
        <dbReference type="ChEBI" id="CHEBI:33019"/>
        <dbReference type="ChEBI" id="CHEBI:83062"/>
        <dbReference type="ChEBI" id="CHEBI:83064"/>
        <dbReference type="ChEBI" id="CHEBI:456215"/>
        <dbReference type="EC" id="6.5.1.4"/>
    </reaction>
</comment>
<feature type="domain" description="RNA 3'-terminal phosphate cyclase insert" evidence="10">
    <location>
        <begin position="188"/>
        <end position="270"/>
    </location>
</feature>
<protein>
    <recommendedName>
        <fullName evidence="3">RNA 3'-terminal phosphate cyclase</fullName>
        <ecNumber evidence="2">6.5.1.4</ecNumber>
    </recommendedName>
</protein>
<dbReference type="SUPFAM" id="SSF55205">
    <property type="entry name" value="EPT/RTPC-like"/>
    <property type="match status" value="2"/>
</dbReference>
<dbReference type="NCBIfam" id="TIGR03399">
    <property type="entry name" value="RNA_3prim_cycl"/>
    <property type="match status" value="1"/>
</dbReference>
<feature type="binding site" evidence="8">
    <location>
        <begin position="298"/>
        <end position="302"/>
    </location>
    <ligand>
        <name>ATP</name>
        <dbReference type="ChEBI" id="CHEBI:30616"/>
    </ligand>
</feature>
<evidence type="ECO:0000256" key="7">
    <source>
        <dbReference type="PIRSR" id="PIRSR005378-1"/>
    </source>
</evidence>
<keyword evidence="5 8" id="KW-0547">Nucleotide-binding</keyword>
<evidence type="ECO:0000256" key="3">
    <source>
        <dbReference type="ARBA" id="ARBA00021428"/>
    </source>
</evidence>
<dbReference type="InterPro" id="IPR013791">
    <property type="entry name" value="RNA3'-term_phos_cycl_insert"/>
</dbReference>
<proteinExistence type="inferred from homology"/>
<reference evidence="11" key="1">
    <citation type="submission" date="2024-06" db="EMBL/GenBank/DDBJ databases">
        <authorList>
            <person name="Liu X."/>
            <person name="Lenzi L."/>
            <person name="Haldenby T S."/>
            <person name="Uol C."/>
        </authorList>
    </citation>
    <scope>NUCLEOTIDE SEQUENCE</scope>
</reference>
<feature type="active site" description="Tele-AMP-histidine intermediate" evidence="7">
    <location>
        <position position="324"/>
    </location>
</feature>
<gene>
    <name evidence="11" type="ORF">CDAUBV1_LOCUS11159</name>
</gene>
<dbReference type="InterPro" id="IPR017770">
    <property type="entry name" value="RNA3'_term_phos_cyc_type_1"/>
</dbReference>
<dbReference type="InterPro" id="IPR013792">
    <property type="entry name" value="RNA3'P_cycl/enolpyr_Trfase_a/b"/>
</dbReference>
<dbReference type="GO" id="GO:0005634">
    <property type="term" value="C:nucleus"/>
    <property type="evidence" value="ECO:0007669"/>
    <property type="project" value="TreeGrafter"/>
</dbReference>
<comment type="caution">
    <text evidence="11">The sequence shown here is derived from an EMBL/GenBank/DDBJ whole genome shotgun (WGS) entry which is preliminary data.</text>
</comment>
<evidence type="ECO:0000256" key="4">
    <source>
        <dbReference type="ARBA" id="ARBA00022598"/>
    </source>
</evidence>
<evidence type="ECO:0000313" key="11">
    <source>
        <dbReference type="EMBL" id="CAL5136863.1"/>
    </source>
</evidence>
<evidence type="ECO:0000256" key="6">
    <source>
        <dbReference type="ARBA" id="ARBA00024481"/>
    </source>
</evidence>
<dbReference type="EMBL" id="CAXLJL010000356">
    <property type="protein sequence ID" value="CAL5136863.1"/>
    <property type="molecule type" value="Genomic_DNA"/>
</dbReference>
<dbReference type="Pfam" id="PF01137">
    <property type="entry name" value="RTC"/>
    <property type="match status" value="1"/>
</dbReference>
<dbReference type="InterPro" id="IPR036553">
    <property type="entry name" value="RPTC_insert"/>
</dbReference>
<dbReference type="Gene3D" id="3.65.10.20">
    <property type="entry name" value="RNA 3'-terminal phosphate cyclase domain"/>
    <property type="match status" value="1"/>
</dbReference>
<evidence type="ECO:0000256" key="8">
    <source>
        <dbReference type="PIRSR" id="PIRSR005378-2"/>
    </source>
</evidence>
<evidence type="ECO:0000256" key="5">
    <source>
        <dbReference type="ARBA" id="ARBA00022741"/>
    </source>
</evidence>
<dbReference type="Pfam" id="PF05189">
    <property type="entry name" value="RTC_insert"/>
    <property type="match status" value="1"/>
</dbReference>
<evidence type="ECO:0000259" key="9">
    <source>
        <dbReference type="Pfam" id="PF01137"/>
    </source>
</evidence>
<dbReference type="InterPro" id="IPR037136">
    <property type="entry name" value="RNA3'_phos_cyclase_dom_sf"/>
</dbReference>
<feature type="domain" description="RNA 3'-terminal phosphate cyclase" evidence="9">
    <location>
        <begin position="15"/>
        <end position="342"/>
    </location>
</feature>
<dbReference type="PIRSF" id="PIRSF005378">
    <property type="entry name" value="RNA3'_term_phos_cycl_euk"/>
    <property type="match status" value="1"/>
</dbReference>
<keyword evidence="4" id="KW-0436">Ligase</keyword>
<dbReference type="InterPro" id="IPR023797">
    <property type="entry name" value="RNA3'_phos_cyclase_dom"/>
</dbReference>
<dbReference type="EC" id="6.5.1.4" evidence="2"/>
<sequence length="363" mass="38580">MSHGDEPTLVDGSVLEGGGQILRVAVVCSVVLGQPLRVIKIRAGRSKPGLSNQHLAGIQLSAELCNGSLSKCDLGSTELVLCPAAIKSGDFEADAKTAGSISLLLQVALPILTFANADSVLRLRGGTDALFAPPIGYMDEIACHYFSKMGLDCKLEVIRRGFYPQGGGIVKAVIKHLAGPFSSIRLLDSGPVKCITGYAFVAGRVPVKVAHEMKQEAVNCCKTSFSHCPVEIEVFREDDQRCVGNIATFMFVAHTENDCKLAVSGISAPRGPRHTKLVEDAIAHLASLVNVGACCDDYMQDQLILPMALAKGRSEIHSGPLTMHTKTAIHVVELMLHVKFQVTELENGASIIACDGIGHVPCS</sequence>
<evidence type="ECO:0000259" key="10">
    <source>
        <dbReference type="Pfam" id="PF05189"/>
    </source>
</evidence>
<dbReference type="AlphaFoldDB" id="A0AAV2TKE3"/>
<dbReference type="GO" id="GO:0006396">
    <property type="term" value="P:RNA processing"/>
    <property type="evidence" value="ECO:0007669"/>
    <property type="project" value="InterPro"/>
</dbReference>
<dbReference type="PROSITE" id="PS01287">
    <property type="entry name" value="RTC"/>
    <property type="match status" value="1"/>
</dbReference>
<dbReference type="InterPro" id="IPR000228">
    <property type="entry name" value="RNA3'_term_phos_cyc"/>
</dbReference>
<evidence type="ECO:0000256" key="1">
    <source>
        <dbReference type="ARBA" id="ARBA00009206"/>
    </source>
</evidence>
<dbReference type="Gene3D" id="3.30.360.20">
    <property type="entry name" value="RNA 3'-terminal phosphate cyclase, insert domain"/>
    <property type="match status" value="1"/>
</dbReference>
<dbReference type="GO" id="GO:0005524">
    <property type="term" value="F:ATP binding"/>
    <property type="evidence" value="ECO:0007669"/>
    <property type="project" value="UniProtKB-KW"/>
</dbReference>
<dbReference type="Proteomes" id="UP001497525">
    <property type="component" value="Unassembled WGS sequence"/>
</dbReference>
<organism evidence="11 12">
    <name type="scientific">Calicophoron daubneyi</name>
    <name type="common">Rumen fluke</name>
    <name type="synonym">Paramphistomum daubneyi</name>
    <dbReference type="NCBI Taxonomy" id="300641"/>
    <lineage>
        <taxon>Eukaryota</taxon>
        <taxon>Metazoa</taxon>
        <taxon>Spiralia</taxon>
        <taxon>Lophotrochozoa</taxon>
        <taxon>Platyhelminthes</taxon>
        <taxon>Trematoda</taxon>
        <taxon>Digenea</taxon>
        <taxon>Plagiorchiida</taxon>
        <taxon>Pronocephalata</taxon>
        <taxon>Paramphistomoidea</taxon>
        <taxon>Paramphistomidae</taxon>
        <taxon>Calicophoron</taxon>
    </lineage>
</organism>
<dbReference type="PANTHER" id="PTHR11096">
    <property type="entry name" value="RNA 3' TERMINAL PHOSPHATE CYCLASE"/>
    <property type="match status" value="1"/>
</dbReference>
<evidence type="ECO:0000313" key="12">
    <source>
        <dbReference type="Proteomes" id="UP001497525"/>
    </source>
</evidence>
<feature type="binding site" evidence="8">
    <location>
        <position position="106"/>
    </location>
    <ligand>
        <name>ATP</name>
        <dbReference type="ChEBI" id="CHEBI:30616"/>
    </ligand>
</feature>
<comment type="similarity">
    <text evidence="1">Belongs to the RNA 3'-terminal cyclase family. Type 1 subfamily.</text>
</comment>
<evidence type="ECO:0000256" key="2">
    <source>
        <dbReference type="ARBA" id="ARBA00012725"/>
    </source>
</evidence>
<keyword evidence="8" id="KW-0067">ATP-binding</keyword>